<accession>A0AAI9ZAQ7</accession>
<evidence type="ECO:0000313" key="2">
    <source>
        <dbReference type="Proteomes" id="UP001240678"/>
    </source>
</evidence>
<dbReference type="AlphaFoldDB" id="A0AAI9ZAQ7"/>
<dbReference type="RefSeq" id="XP_060320632.1">
    <property type="nucleotide sequence ID" value="XM_060449194.1"/>
</dbReference>
<dbReference type="GeneID" id="85332741"/>
<keyword evidence="2" id="KW-1185">Reference proteome</keyword>
<organism evidence="1 2">
    <name type="scientific">Colletotrichum costaricense</name>
    <dbReference type="NCBI Taxonomy" id="1209916"/>
    <lineage>
        <taxon>Eukaryota</taxon>
        <taxon>Fungi</taxon>
        <taxon>Dikarya</taxon>
        <taxon>Ascomycota</taxon>
        <taxon>Pezizomycotina</taxon>
        <taxon>Sordariomycetes</taxon>
        <taxon>Hypocreomycetidae</taxon>
        <taxon>Glomerellales</taxon>
        <taxon>Glomerellaceae</taxon>
        <taxon>Colletotrichum</taxon>
        <taxon>Colletotrichum acutatum species complex</taxon>
    </lineage>
</organism>
<comment type="caution">
    <text evidence="1">The sequence shown here is derived from an EMBL/GenBank/DDBJ whole genome shotgun (WGS) entry which is preliminary data.</text>
</comment>
<dbReference type="EMBL" id="MOOE01000001">
    <property type="protein sequence ID" value="KAK1539684.1"/>
    <property type="molecule type" value="Genomic_DNA"/>
</dbReference>
<sequence length="82" mass="8982">MVGRAEEDAEKAVLRQILKMQWDTWGLLAREEAALIKPLGQAEMEGQGTNASKPLRQRKRAGRMDIACGAADMAEAVNQAET</sequence>
<protein>
    <submittedName>
        <fullName evidence="1">Uncharacterized protein</fullName>
    </submittedName>
</protein>
<evidence type="ECO:0000313" key="1">
    <source>
        <dbReference type="EMBL" id="KAK1539684.1"/>
    </source>
</evidence>
<gene>
    <name evidence="1" type="ORF">CCOS01_00998</name>
</gene>
<proteinExistence type="predicted"/>
<name>A0AAI9ZAQ7_9PEZI</name>
<dbReference type="Proteomes" id="UP001240678">
    <property type="component" value="Unassembled WGS sequence"/>
</dbReference>
<reference evidence="1 2" key="1">
    <citation type="submission" date="2016-10" db="EMBL/GenBank/DDBJ databases">
        <title>The genome sequence of Colletotrichum fioriniae PJ7.</title>
        <authorList>
            <person name="Baroncelli R."/>
        </authorList>
    </citation>
    <scope>NUCLEOTIDE SEQUENCE [LARGE SCALE GENOMIC DNA]</scope>
    <source>
        <strain evidence="1 2">IMI 309622</strain>
    </source>
</reference>